<dbReference type="InterPro" id="IPR015883">
    <property type="entry name" value="Glyco_hydro_20_cat"/>
</dbReference>
<dbReference type="STRING" id="475255.SAMN04488101_11947"/>
<comment type="catalytic activity">
    <reaction evidence="1">
        <text>Hydrolysis of terminal non-reducing N-acetyl-D-hexosamine residues in N-acetyl-beta-D-hexosaminides.</text>
        <dbReference type="EC" id="3.2.1.52"/>
    </reaction>
</comment>
<dbReference type="InterPro" id="IPR059177">
    <property type="entry name" value="GH29D-like_dom"/>
</dbReference>
<evidence type="ECO:0000313" key="11">
    <source>
        <dbReference type="EMBL" id="SMD16191.1"/>
    </source>
</evidence>
<dbReference type="PRINTS" id="PR00738">
    <property type="entry name" value="GLHYDRLASE20"/>
</dbReference>
<evidence type="ECO:0000313" key="12">
    <source>
        <dbReference type="Proteomes" id="UP000192678"/>
    </source>
</evidence>
<feature type="domain" description="Beta-hexosaminidase bacterial type N-terminal" evidence="9">
    <location>
        <begin position="29"/>
        <end position="158"/>
    </location>
</feature>
<gene>
    <name evidence="11" type="ORF">SAMN04488101_11947</name>
</gene>
<evidence type="ECO:0000256" key="7">
    <source>
        <dbReference type="SAM" id="SignalP"/>
    </source>
</evidence>
<evidence type="ECO:0000256" key="5">
    <source>
        <dbReference type="ARBA" id="ARBA00023295"/>
    </source>
</evidence>
<evidence type="ECO:0000256" key="1">
    <source>
        <dbReference type="ARBA" id="ARBA00001231"/>
    </source>
</evidence>
<dbReference type="Pfam" id="PF02838">
    <property type="entry name" value="Glyco_hydro_20b"/>
    <property type="match status" value="1"/>
</dbReference>
<dbReference type="GO" id="GO:0030203">
    <property type="term" value="P:glycosaminoglycan metabolic process"/>
    <property type="evidence" value="ECO:0007669"/>
    <property type="project" value="TreeGrafter"/>
</dbReference>
<accession>A0A1W2F2N8</accession>
<protein>
    <recommendedName>
        <fullName evidence="3">beta-N-acetylhexosaminidase</fullName>
        <ecNumber evidence="3">3.2.1.52</ecNumber>
    </recommendedName>
</protein>
<dbReference type="OrthoDB" id="1006965at2"/>
<dbReference type="PANTHER" id="PTHR22600:SF57">
    <property type="entry name" value="BETA-N-ACETYLHEXOSAMINIDASE"/>
    <property type="match status" value="1"/>
</dbReference>
<feature type="domain" description="GH29D-like beta-sandwich" evidence="10">
    <location>
        <begin position="554"/>
        <end position="612"/>
    </location>
</feature>
<dbReference type="Proteomes" id="UP000192678">
    <property type="component" value="Unassembled WGS sequence"/>
</dbReference>
<dbReference type="PANTHER" id="PTHR22600">
    <property type="entry name" value="BETA-HEXOSAMINIDASE"/>
    <property type="match status" value="1"/>
</dbReference>
<dbReference type="InterPro" id="IPR015882">
    <property type="entry name" value="HEX_bac_N"/>
</dbReference>
<dbReference type="GO" id="GO:0004563">
    <property type="term" value="F:beta-N-acetylhexosaminidase activity"/>
    <property type="evidence" value="ECO:0007669"/>
    <property type="project" value="UniProtKB-EC"/>
</dbReference>
<evidence type="ECO:0000256" key="6">
    <source>
        <dbReference type="PIRSR" id="PIRSR625705-1"/>
    </source>
</evidence>
<evidence type="ECO:0000259" key="9">
    <source>
        <dbReference type="Pfam" id="PF02838"/>
    </source>
</evidence>
<dbReference type="GO" id="GO:0016020">
    <property type="term" value="C:membrane"/>
    <property type="evidence" value="ECO:0007669"/>
    <property type="project" value="TreeGrafter"/>
</dbReference>
<keyword evidence="5" id="KW-0326">Glycosidase</keyword>
<evidence type="ECO:0000256" key="2">
    <source>
        <dbReference type="ARBA" id="ARBA00006285"/>
    </source>
</evidence>
<reference evidence="11 12" key="1">
    <citation type="submission" date="2017-04" db="EMBL/GenBank/DDBJ databases">
        <authorList>
            <person name="Afonso C.L."/>
            <person name="Miller P.J."/>
            <person name="Scott M.A."/>
            <person name="Spackman E."/>
            <person name="Goraichik I."/>
            <person name="Dimitrov K.M."/>
            <person name="Suarez D.L."/>
            <person name="Swayne D.E."/>
        </authorList>
    </citation>
    <scope>NUCLEOTIDE SEQUENCE [LARGE SCALE GENOMIC DNA]</scope>
    <source>
        <strain evidence="11 12">DSM 19625</strain>
    </source>
</reference>
<dbReference type="AlphaFoldDB" id="A0A1W2F2N8"/>
<feature type="signal peptide" evidence="7">
    <location>
        <begin position="1"/>
        <end position="21"/>
    </location>
</feature>
<dbReference type="Gene3D" id="3.20.20.80">
    <property type="entry name" value="Glycosidases"/>
    <property type="match status" value="1"/>
</dbReference>
<comment type="similarity">
    <text evidence="2">Belongs to the glycosyl hydrolase 20 family.</text>
</comment>
<dbReference type="GO" id="GO:0005975">
    <property type="term" value="P:carbohydrate metabolic process"/>
    <property type="evidence" value="ECO:0007669"/>
    <property type="project" value="InterPro"/>
</dbReference>
<dbReference type="CDD" id="cd06563">
    <property type="entry name" value="GH20_chitobiase-like"/>
    <property type="match status" value="1"/>
</dbReference>
<feature type="chain" id="PRO_5013229928" description="beta-N-acetylhexosaminidase" evidence="7">
    <location>
        <begin position="22"/>
        <end position="618"/>
    </location>
</feature>
<dbReference type="InterPro" id="IPR029018">
    <property type="entry name" value="Hex-like_dom2"/>
</dbReference>
<evidence type="ECO:0000259" key="10">
    <source>
        <dbReference type="Pfam" id="PF13290"/>
    </source>
</evidence>
<sequence length="618" mass="70553">MKAIKILLAAVFIFVNSVTKAQEQSRQFSIIPEPEFVKVMPGNFKLSSANIILYDDRNAELKFIADQLSEKLKVYTGYKLPVKKLTATAGKNQVIFKLSDKLSGVGAEGYTMDISSGNIVITSNQPQGCFYGMQTLLQLLPVNPTEAANIPALHIQDQPRFSWRGSMLDVSRHFYSVKQVKQYIDFLAGYKLNTFHWHLTDNQGWRIEIKKYPLLTSIGAWRKRSLIGHFEEQPERFDAVPHGGFYTQEEIKDIVAYAQRKYVTVVPEIDLPGHCTSALAGYPELGCGENPGPFEVKDKWGVFDDVYCAGKENTFKFLEDVFTEVAELFPGKVIHIGGDECRKTNWKSCKYCQARMKKEGLKNEHELQGYFINRIAQVLKSKNKRVIGWDEILEGDHLSPDALVMSWRGTTGGVTAAKKHHDVVMTPTTYLYLDYYQGAPYLEPLTIDGFNTLERVYNYEPIPSVLNADEVKYIKGVQGNIWTEFIPNFNQLQYMAFPRLSALAEVAWSKPEKKNWERFKLKMETEYSRYEALGINYSKSAYQVSFEMVRGARTQKIQMVLKTQSYNPDIYYTIDGTEPNQNSNKYVGPFNVNPNVKIKAATFKNGVQQEKTTDYEVK</sequence>
<dbReference type="SUPFAM" id="SSF55545">
    <property type="entry name" value="beta-N-acetylhexosaminidase-like domain"/>
    <property type="match status" value="1"/>
</dbReference>
<dbReference type="EMBL" id="FWYB01000019">
    <property type="protein sequence ID" value="SMD16191.1"/>
    <property type="molecule type" value="Genomic_DNA"/>
</dbReference>
<dbReference type="Pfam" id="PF00728">
    <property type="entry name" value="Glyco_hydro_20"/>
    <property type="match status" value="1"/>
</dbReference>
<dbReference type="PIRSF" id="PIRSF001093">
    <property type="entry name" value="B-hxosamndse_ab_euk"/>
    <property type="match status" value="1"/>
</dbReference>
<keyword evidence="12" id="KW-1185">Reference proteome</keyword>
<name>A0A1W2F2N8_9SPHI</name>
<proteinExistence type="inferred from homology"/>
<keyword evidence="7" id="KW-0732">Signal</keyword>
<feature type="active site" description="Proton donor" evidence="6">
    <location>
        <position position="340"/>
    </location>
</feature>
<evidence type="ECO:0000259" key="8">
    <source>
        <dbReference type="Pfam" id="PF00728"/>
    </source>
</evidence>
<dbReference type="Pfam" id="PF13290">
    <property type="entry name" value="CHB_HEX_C_1"/>
    <property type="match status" value="1"/>
</dbReference>
<evidence type="ECO:0000256" key="3">
    <source>
        <dbReference type="ARBA" id="ARBA00012663"/>
    </source>
</evidence>
<feature type="domain" description="Glycoside hydrolase family 20 catalytic" evidence="8">
    <location>
        <begin position="161"/>
        <end position="510"/>
    </location>
</feature>
<dbReference type="InterPro" id="IPR025705">
    <property type="entry name" value="Beta_hexosaminidase_sua/sub"/>
</dbReference>
<dbReference type="RefSeq" id="WP_084291925.1">
    <property type="nucleotide sequence ID" value="NZ_FWYB01000019.1"/>
</dbReference>
<dbReference type="Gene3D" id="3.30.379.10">
    <property type="entry name" value="Chitobiase/beta-hexosaminidase domain 2-like"/>
    <property type="match status" value="1"/>
</dbReference>
<dbReference type="InterPro" id="IPR017853">
    <property type="entry name" value="GH"/>
</dbReference>
<dbReference type="EC" id="3.2.1.52" evidence="3"/>
<evidence type="ECO:0000256" key="4">
    <source>
        <dbReference type="ARBA" id="ARBA00022801"/>
    </source>
</evidence>
<dbReference type="SUPFAM" id="SSF51445">
    <property type="entry name" value="(Trans)glycosidases"/>
    <property type="match status" value="1"/>
</dbReference>
<organism evidence="11 12">
    <name type="scientific">Pedobacter nyackensis</name>
    <dbReference type="NCBI Taxonomy" id="475255"/>
    <lineage>
        <taxon>Bacteria</taxon>
        <taxon>Pseudomonadati</taxon>
        <taxon>Bacteroidota</taxon>
        <taxon>Sphingobacteriia</taxon>
        <taxon>Sphingobacteriales</taxon>
        <taxon>Sphingobacteriaceae</taxon>
        <taxon>Pedobacter</taxon>
    </lineage>
</organism>
<keyword evidence="4" id="KW-0378">Hydrolase</keyword>